<evidence type="ECO:0000259" key="4">
    <source>
        <dbReference type="PROSITE" id="PS51462"/>
    </source>
</evidence>
<keyword evidence="2 3" id="KW-0378">Hydrolase</keyword>
<keyword evidence="6" id="KW-1185">Reference proteome</keyword>
<dbReference type="CDD" id="cd02883">
    <property type="entry name" value="NUDIX_Hydrolase"/>
    <property type="match status" value="1"/>
</dbReference>
<dbReference type="PANTHER" id="PTHR43046">
    <property type="entry name" value="GDP-MANNOSE MANNOSYL HYDROLASE"/>
    <property type="match status" value="1"/>
</dbReference>
<evidence type="ECO:0000313" key="6">
    <source>
        <dbReference type="Proteomes" id="UP000440513"/>
    </source>
</evidence>
<dbReference type="Pfam" id="PF00293">
    <property type="entry name" value="NUDIX"/>
    <property type="match status" value="1"/>
</dbReference>
<sequence>MEVIMELLFEIDLHDYELDDNVFSRPSARGVIFDDCGRIALVYSQKEKYYKFPGGGILSGEDKKEALIREVREETGLVVIPKSVREFGSVLRRQKSNKTPNTIFEQENFYYFCEVENIVTEQKLDEYEAEAGFILRFAHLDEAIDTNLKYKTEDFFDEIMIKRETKLLQILKKKRGTHDNILFC</sequence>
<dbReference type="InterPro" id="IPR015797">
    <property type="entry name" value="NUDIX_hydrolase-like_dom_sf"/>
</dbReference>
<evidence type="ECO:0000256" key="2">
    <source>
        <dbReference type="ARBA" id="ARBA00022801"/>
    </source>
</evidence>
<evidence type="ECO:0000313" key="5">
    <source>
        <dbReference type="EMBL" id="MST66126.1"/>
    </source>
</evidence>
<dbReference type="InterPro" id="IPR020084">
    <property type="entry name" value="NUDIX_hydrolase_CS"/>
</dbReference>
<feature type="domain" description="Nudix hydrolase" evidence="4">
    <location>
        <begin position="23"/>
        <end position="157"/>
    </location>
</feature>
<comment type="cofactor">
    <cofactor evidence="1">
        <name>Mg(2+)</name>
        <dbReference type="ChEBI" id="CHEBI:18420"/>
    </cofactor>
</comment>
<dbReference type="AlphaFoldDB" id="A0A7X2TKD7"/>
<dbReference type="Gene3D" id="3.90.79.10">
    <property type="entry name" value="Nucleoside Triphosphate Pyrophosphohydrolase"/>
    <property type="match status" value="1"/>
</dbReference>
<dbReference type="Proteomes" id="UP000440513">
    <property type="component" value="Unassembled WGS sequence"/>
</dbReference>
<dbReference type="EMBL" id="VUMS01000007">
    <property type="protein sequence ID" value="MST66126.1"/>
    <property type="molecule type" value="Genomic_DNA"/>
</dbReference>
<gene>
    <name evidence="5" type="ORF">FYJ57_05135</name>
</gene>
<dbReference type="GO" id="GO:0016787">
    <property type="term" value="F:hydrolase activity"/>
    <property type="evidence" value="ECO:0007669"/>
    <property type="project" value="UniProtKB-KW"/>
</dbReference>
<evidence type="ECO:0000256" key="3">
    <source>
        <dbReference type="RuleBase" id="RU003476"/>
    </source>
</evidence>
<reference evidence="5 6" key="1">
    <citation type="submission" date="2019-08" db="EMBL/GenBank/DDBJ databases">
        <title>In-depth cultivation of the pig gut microbiome towards novel bacterial diversity and tailored functional studies.</title>
        <authorList>
            <person name="Wylensek D."/>
            <person name="Hitch T.C.A."/>
            <person name="Clavel T."/>
        </authorList>
    </citation>
    <scope>NUCLEOTIDE SEQUENCE [LARGE SCALE GENOMIC DNA]</scope>
    <source>
        <strain evidence="5 6">BSM-380-WT-5A</strain>
    </source>
</reference>
<name>A0A7X2TKD7_9FIRM</name>
<comment type="similarity">
    <text evidence="3">Belongs to the Nudix hydrolase family.</text>
</comment>
<organism evidence="5 6">
    <name type="scientific">Oliverpabstia intestinalis</name>
    <dbReference type="NCBI Taxonomy" id="2606633"/>
    <lineage>
        <taxon>Bacteria</taxon>
        <taxon>Bacillati</taxon>
        <taxon>Bacillota</taxon>
        <taxon>Clostridia</taxon>
        <taxon>Lachnospirales</taxon>
        <taxon>Lachnospiraceae</taxon>
        <taxon>Oliverpabstia</taxon>
    </lineage>
</organism>
<dbReference type="SUPFAM" id="SSF55811">
    <property type="entry name" value="Nudix"/>
    <property type="match status" value="1"/>
</dbReference>
<dbReference type="PRINTS" id="PR00502">
    <property type="entry name" value="NUDIXFAMILY"/>
</dbReference>
<dbReference type="PROSITE" id="PS51462">
    <property type="entry name" value="NUDIX"/>
    <property type="match status" value="1"/>
</dbReference>
<protein>
    <submittedName>
        <fullName evidence="5">NUDIX domain-containing protein</fullName>
    </submittedName>
</protein>
<evidence type="ECO:0000256" key="1">
    <source>
        <dbReference type="ARBA" id="ARBA00001946"/>
    </source>
</evidence>
<dbReference type="PANTHER" id="PTHR43046:SF15">
    <property type="entry name" value="MUTT_NUDIX FAMILY PROTEIN"/>
    <property type="match status" value="1"/>
</dbReference>
<accession>A0A7X2TKD7</accession>
<dbReference type="PROSITE" id="PS00893">
    <property type="entry name" value="NUDIX_BOX"/>
    <property type="match status" value="1"/>
</dbReference>
<comment type="caution">
    <text evidence="5">The sequence shown here is derived from an EMBL/GenBank/DDBJ whole genome shotgun (WGS) entry which is preliminary data.</text>
</comment>
<dbReference type="InterPro" id="IPR000086">
    <property type="entry name" value="NUDIX_hydrolase_dom"/>
</dbReference>
<dbReference type="InterPro" id="IPR020476">
    <property type="entry name" value="Nudix_hydrolase"/>
</dbReference>
<proteinExistence type="inferred from homology"/>